<accession>A0A2I0B3H3</accession>
<gene>
    <name evidence="1" type="ORF">AXF42_Ash009227</name>
</gene>
<protein>
    <submittedName>
        <fullName evidence="1">Uncharacterized protein</fullName>
    </submittedName>
</protein>
<organism evidence="1 2">
    <name type="scientific">Apostasia shenzhenica</name>
    <dbReference type="NCBI Taxonomy" id="1088818"/>
    <lineage>
        <taxon>Eukaryota</taxon>
        <taxon>Viridiplantae</taxon>
        <taxon>Streptophyta</taxon>
        <taxon>Embryophyta</taxon>
        <taxon>Tracheophyta</taxon>
        <taxon>Spermatophyta</taxon>
        <taxon>Magnoliopsida</taxon>
        <taxon>Liliopsida</taxon>
        <taxon>Asparagales</taxon>
        <taxon>Orchidaceae</taxon>
        <taxon>Apostasioideae</taxon>
        <taxon>Apostasia</taxon>
    </lineage>
</organism>
<name>A0A2I0B3H3_9ASPA</name>
<evidence type="ECO:0000313" key="2">
    <source>
        <dbReference type="Proteomes" id="UP000236161"/>
    </source>
</evidence>
<dbReference type="Proteomes" id="UP000236161">
    <property type="component" value="Unassembled WGS sequence"/>
</dbReference>
<evidence type="ECO:0000313" key="1">
    <source>
        <dbReference type="EMBL" id="PKA62343.1"/>
    </source>
</evidence>
<proteinExistence type="predicted"/>
<reference evidence="1 2" key="1">
    <citation type="journal article" date="2017" name="Nature">
        <title>The Apostasia genome and the evolution of orchids.</title>
        <authorList>
            <person name="Zhang G.Q."/>
            <person name="Liu K.W."/>
            <person name="Li Z."/>
            <person name="Lohaus R."/>
            <person name="Hsiao Y.Y."/>
            <person name="Niu S.C."/>
            <person name="Wang J.Y."/>
            <person name="Lin Y.C."/>
            <person name="Xu Q."/>
            <person name="Chen L.J."/>
            <person name="Yoshida K."/>
            <person name="Fujiwara S."/>
            <person name="Wang Z.W."/>
            <person name="Zhang Y.Q."/>
            <person name="Mitsuda N."/>
            <person name="Wang M."/>
            <person name="Liu G.H."/>
            <person name="Pecoraro L."/>
            <person name="Huang H.X."/>
            <person name="Xiao X.J."/>
            <person name="Lin M."/>
            <person name="Wu X.Y."/>
            <person name="Wu W.L."/>
            <person name="Chen Y.Y."/>
            <person name="Chang S.B."/>
            <person name="Sakamoto S."/>
            <person name="Ohme-Takagi M."/>
            <person name="Yagi M."/>
            <person name="Zeng S.J."/>
            <person name="Shen C.Y."/>
            <person name="Yeh C.M."/>
            <person name="Luo Y.B."/>
            <person name="Tsai W.C."/>
            <person name="Van de Peer Y."/>
            <person name="Liu Z.J."/>
        </authorList>
    </citation>
    <scope>NUCLEOTIDE SEQUENCE [LARGE SCALE GENOMIC DNA]</scope>
    <source>
        <strain evidence="2">cv. Shenzhen</strain>
        <tissue evidence="1">Stem</tissue>
    </source>
</reference>
<keyword evidence="2" id="KW-1185">Reference proteome</keyword>
<dbReference type="EMBL" id="KZ451917">
    <property type="protein sequence ID" value="PKA62343.1"/>
    <property type="molecule type" value="Genomic_DNA"/>
</dbReference>
<dbReference type="AlphaFoldDB" id="A0A2I0B3H3"/>
<sequence length="62" mass="6882">MRRLCDVSWTHKLFRAFGTPGFQVAGDRIGIMSSRATPRCLCSNVGLGNLDCSRRLWAPELG</sequence>